<keyword evidence="3" id="KW-0813">Transport</keyword>
<dbReference type="Pfam" id="PF01547">
    <property type="entry name" value="SBP_bac_1"/>
    <property type="match status" value="1"/>
</dbReference>
<evidence type="ECO:0000313" key="8">
    <source>
        <dbReference type="Proteomes" id="UP001596250"/>
    </source>
</evidence>
<evidence type="ECO:0000256" key="1">
    <source>
        <dbReference type="ARBA" id="ARBA00004196"/>
    </source>
</evidence>
<feature type="region of interest" description="Disordered" evidence="5">
    <location>
        <begin position="22"/>
        <end position="59"/>
    </location>
</feature>
<feature type="compositionally biased region" description="Low complexity" evidence="5">
    <location>
        <begin position="22"/>
        <end position="32"/>
    </location>
</feature>
<dbReference type="PANTHER" id="PTHR43649:SF31">
    <property type="entry name" value="SN-GLYCEROL-3-PHOSPHATE-BINDING PERIPLASMIC PROTEIN UGPB"/>
    <property type="match status" value="1"/>
</dbReference>
<keyword evidence="4 6" id="KW-0732">Signal</keyword>
<dbReference type="PROSITE" id="PS51257">
    <property type="entry name" value="PROKAR_LIPOPROTEIN"/>
    <property type="match status" value="1"/>
</dbReference>
<accession>A0ABW1IQL8</accession>
<evidence type="ECO:0000256" key="6">
    <source>
        <dbReference type="SAM" id="SignalP"/>
    </source>
</evidence>
<proteinExistence type="inferred from homology"/>
<dbReference type="Gene3D" id="3.40.190.10">
    <property type="entry name" value="Periplasmic binding protein-like II"/>
    <property type="match status" value="1"/>
</dbReference>
<dbReference type="InterPro" id="IPR006059">
    <property type="entry name" value="SBP"/>
</dbReference>
<evidence type="ECO:0000256" key="3">
    <source>
        <dbReference type="ARBA" id="ARBA00022448"/>
    </source>
</evidence>
<comment type="subcellular location">
    <subcellularLocation>
        <location evidence="1">Cell envelope</location>
    </subcellularLocation>
</comment>
<organism evidence="7 8">
    <name type="scientific">Marinicrinis lubricantis</name>
    <dbReference type="NCBI Taxonomy" id="2086470"/>
    <lineage>
        <taxon>Bacteria</taxon>
        <taxon>Bacillati</taxon>
        <taxon>Bacillota</taxon>
        <taxon>Bacilli</taxon>
        <taxon>Bacillales</taxon>
        <taxon>Paenibacillaceae</taxon>
    </lineage>
</organism>
<dbReference type="Proteomes" id="UP001596250">
    <property type="component" value="Unassembled WGS sequence"/>
</dbReference>
<dbReference type="PANTHER" id="PTHR43649">
    <property type="entry name" value="ARABINOSE-BINDING PROTEIN-RELATED"/>
    <property type="match status" value="1"/>
</dbReference>
<evidence type="ECO:0000256" key="5">
    <source>
        <dbReference type="SAM" id="MobiDB-lite"/>
    </source>
</evidence>
<protein>
    <submittedName>
        <fullName evidence="7">ABC transporter substrate-binding protein</fullName>
    </submittedName>
</protein>
<comment type="caution">
    <text evidence="7">The sequence shown here is derived from an EMBL/GenBank/DDBJ whole genome shotgun (WGS) entry which is preliminary data.</text>
</comment>
<dbReference type="EMBL" id="JBHSQV010000153">
    <property type="protein sequence ID" value="MFC5987148.1"/>
    <property type="molecule type" value="Genomic_DNA"/>
</dbReference>
<keyword evidence="8" id="KW-1185">Reference proteome</keyword>
<feature type="chain" id="PRO_5046714231" evidence="6">
    <location>
        <begin position="25"/>
        <end position="452"/>
    </location>
</feature>
<comment type="similarity">
    <text evidence="2">Belongs to the bacterial solute-binding protein 1 family.</text>
</comment>
<evidence type="ECO:0000313" key="7">
    <source>
        <dbReference type="EMBL" id="MFC5987148.1"/>
    </source>
</evidence>
<name>A0ABW1IQL8_9BACL</name>
<dbReference type="InterPro" id="IPR050490">
    <property type="entry name" value="Bact_solute-bd_prot1"/>
</dbReference>
<dbReference type="RefSeq" id="WP_379894502.1">
    <property type="nucleotide sequence ID" value="NZ_CBCSCT010000052.1"/>
</dbReference>
<reference evidence="8" key="1">
    <citation type="journal article" date="2019" name="Int. J. Syst. Evol. Microbiol.">
        <title>The Global Catalogue of Microorganisms (GCM) 10K type strain sequencing project: providing services to taxonomists for standard genome sequencing and annotation.</title>
        <authorList>
            <consortium name="The Broad Institute Genomics Platform"/>
            <consortium name="The Broad Institute Genome Sequencing Center for Infectious Disease"/>
            <person name="Wu L."/>
            <person name="Ma J."/>
        </authorList>
    </citation>
    <scope>NUCLEOTIDE SEQUENCE [LARGE SCALE GENOMIC DNA]</scope>
    <source>
        <strain evidence="8">CCM 8749</strain>
    </source>
</reference>
<sequence length="452" mass="51030">MKRSIAVMLIMVMVLISACSSGNSGTNESNNGDNRSNTQNTANNPPAANENNEDEASDEPAELVIFTQSGDSEESFNARFGDLIREKFPNYTITYKPASKEYGLKEMIAAGEQIDIYFDSIGFIQGYFESDVQMDMTELIESHGLDLSKLEPTVVDSIKMLSDGGIYAVPVFNNNVVLYYNKDLFDRFGVDYPKDGMTWEELSELSKKMTRNEGGEQYFGYATSTTHVLRMNQMSLPYVDENEQATINQDERWKSFYEKVFVDPMSHYIDFSKANDGFGPYRNEFLQTKNLAMFVWLSSIIFVFQEDFTNMNWDMVALPTFSDNPGVGSQPYPTYFGIANSSKNKEAAMKVIEYLISEEAQSHLSKIGVMPVLNDDHIKSQLGTESAFKGKNFGAMFYNQFAPVPKKGKYESLGDSPYHYAIWPIRDTDDYNTAFRDAAESLNQAIKDAKGQ</sequence>
<gene>
    <name evidence="7" type="ORF">ACFPXP_12105</name>
</gene>
<feature type="signal peptide" evidence="6">
    <location>
        <begin position="1"/>
        <end position="24"/>
    </location>
</feature>
<evidence type="ECO:0000256" key="4">
    <source>
        <dbReference type="ARBA" id="ARBA00022729"/>
    </source>
</evidence>
<dbReference type="SUPFAM" id="SSF53850">
    <property type="entry name" value="Periplasmic binding protein-like II"/>
    <property type="match status" value="1"/>
</dbReference>
<evidence type="ECO:0000256" key="2">
    <source>
        <dbReference type="ARBA" id="ARBA00008520"/>
    </source>
</evidence>